<comment type="caution">
    <text evidence="1">The sequence shown here is derived from an EMBL/GenBank/DDBJ whole genome shotgun (WGS) entry which is preliminary data.</text>
</comment>
<protein>
    <submittedName>
        <fullName evidence="1">Uncharacterized protein</fullName>
    </submittedName>
</protein>
<dbReference type="Proteomes" id="UP001202180">
    <property type="component" value="Unassembled WGS sequence"/>
</dbReference>
<accession>A0ABT0HUK5</accession>
<keyword evidence="2" id="KW-1185">Reference proteome</keyword>
<proteinExistence type="predicted"/>
<sequence length="162" mass="18910">MDVNTILGYFQKDKTISDEVIDSIQNNSVLRIDLVNYFREHNYREFAIALLNAFVVIRQKPNGEMPTEDLMLACYLVGLHQQVEDSLTIWETKNTDFDTYCGLDIQLVPFAGVIQTLEFLKNQQNKESKKAFDYVQKCYQNGDFNSIDEYYSDKMMPWFVSA</sequence>
<name>A0ABT0HUK5_9BACT</name>
<evidence type="ECO:0000313" key="2">
    <source>
        <dbReference type="Proteomes" id="UP001202180"/>
    </source>
</evidence>
<evidence type="ECO:0000313" key="1">
    <source>
        <dbReference type="EMBL" id="MCK8495870.1"/>
    </source>
</evidence>
<gene>
    <name evidence="1" type="ORF">M0L20_28650</name>
</gene>
<reference evidence="1 2" key="1">
    <citation type="submission" date="2022-04" db="EMBL/GenBank/DDBJ databases">
        <title>Spirosoma sp. strain RP8 genome sequencing and assembly.</title>
        <authorList>
            <person name="Jung Y."/>
        </authorList>
    </citation>
    <scope>NUCLEOTIDE SEQUENCE [LARGE SCALE GENOMIC DNA]</scope>
    <source>
        <strain evidence="1 2">RP8</strain>
    </source>
</reference>
<dbReference type="EMBL" id="JALPRF010000012">
    <property type="protein sequence ID" value="MCK8495870.1"/>
    <property type="molecule type" value="Genomic_DNA"/>
</dbReference>
<organism evidence="1 2">
    <name type="scientific">Spirosoma liriopis</name>
    <dbReference type="NCBI Taxonomy" id="2937440"/>
    <lineage>
        <taxon>Bacteria</taxon>
        <taxon>Pseudomonadati</taxon>
        <taxon>Bacteroidota</taxon>
        <taxon>Cytophagia</taxon>
        <taxon>Cytophagales</taxon>
        <taxon>Cytophagaceae</taxon>
        <taxon>Spirosoma</taxon>
    </lineage>
</organism>
<dbReference type="RefSeq" id="WP_248480656.1">
    <property type="nucleotide sequence ID" value="NZ_JALPRF010000012.1"/>
</dbReference>